<evidence type="ECO:0000313" key="2">
    <source>
        <dbReference type="Proteomes" id="UP000028582"/>
    </source>
</evidence>
<comment type="caution">
    <text evidence="1">The sequence shown here is derived from an EMBL/GenBank/DDBJ whole genome shotgun (WGS) entry which is preliminary data.</text>
</comment>
<dbReference type="AlphaFoldDB" id="A0A080ZXC8"/>
<protein>
    <submittedName>
        <fullName evidence="1">Uncharacterized protein</fullName>
    </submittedName>
</protein>
<accession>A0A080ZXC8</accession>
<proteinExistence type="predicted"/>
<sequence>MGKQKAVYRCIQLGFERYTEPRRCVSASRRRHCCPHHHCQQYRHHSGGPPVWSR</sequence>
<organism evidence="1 2">
    <name type="scientific">Phytophthora nicotianae P1976</name>
    <dbReference type="NCBI Taxonomy" id="1317066"/>
    <lineage>
        <taxon>Eukaryota</taxon>
        <taxon>Sar</taxon>
        <taxon>Stramenopiles</taxon>
        <taxon>Oomycota</taxon>
        <taxon>Peronosporomycetes</taxon>
        <taxon>Peronosporales</taxon>
        <taxon>Peronosporaceae</taxon>
        <taxon>Phytophthora</taxon>
    </lineage>
</organism>
<reference evidence="1 2" key="1">
    <citation type="submission" date="2013-11" db="EMBL/GenBank/DDBJ databases">
        <title>The Genome Sequence of Phytophthora parasitica P1976.</title>
        <authorList>
            <consortium name="The Broad Institute Genomics Platform"/>
            <person name="Russ C."/>
            <person name="Tyler B."/>
            <person name="Panabieres F."/>
            <person name="Shan W."/>
            <person name="Tripathy S."/>
            <person name="Grunwald N."/>
            <person name="Machado M."/>
            <person name="Johnson C.S."/>
            <person name="Walker B."/>
            <person name="Young S."/>
            <person name="Zeng Q."/>
            <person name="Gargeya S."/>
            <person name="Fitzgerald M."/>
            <person name="Haas B."/>
            <person name="Abouelleil A."/>
            <person name="Allen A.W."/>
            <person name="Alvarado L."/>
            <person name="Arachchi H.M."/>
            <person name="Berlin A.M."/>
            <person name="Chapman S.B."/>
            <person name="Gainer-Dewar J."/>
            <person name="Goldberg J."/>
            <person name="Griggs A."/>
            <person name="Gujja S."/>
            <person name="Hansen M."/>
            <person name="Howarth C."/>
            <person name="Imamovic A."/>
            <person name="Ireland A."/>
            <person name="Larimer J."/>
            <person name="McCowan C."/>
            <person name="Murphy C."/>
            <person name="Pearson M."/>
            <person name="Poon T.W."/>
            <person name="Priest M."/>
            <person name="Roberts A."/>
            <person name="Saif S."/>
            <person name="Shea T."/>
            <person name="Sisk P."/>
            <person name="Sykes S."/>
            <person name="Wortman J."/>
            <person name="Nusbaum C."/>
            <person name="Birren B."/>
        </authorList>
    </citation>
    <scope>NUCLEOTIDE SEQUENCE [LARGE SCALE GENOMIC DNA]</scope>
    <source>
        <strain evidence="1 2">P1976</strain>
    </source>
</reference>
<dbReference type="Proteomes" id="UP000028582">
    <property type="component" value="Unassembled WGS sequence"/>
</dbReference>
<dbReference type="EMBL" id="ANJA01002214">
    <property type="protein sequence ID" value="ETO71289.1"/>
    <property type="molecule type" value="Genomic_DNA"/>
</dbReference>
<gene>
    <name evidence="1" type="ORF">F444_12324</name>
</gene>
<name>A0A080ZXC8_PHYNI</name>
<evidence type="ECO:0000313" key="1">
    <source>
        <dbReference type="EMBL" id="ETO71289.1"/>
    </source>
</evidence>